<reference evidence="2 3" key="1">
    <citation type="submission" date="2022-01" db="EMBL/GenBank/DDBJ databases">
        <title>Paraglaciecola sp. G1-23.</title>
        <authorList>
            <person name="Jin M.S."/>
            <person name="Han D.M."/>
            <person name="Kim H.M."/>
            <person name="Jeon C.O."/>
        </authorList>
    </citation>
    <scope>NUCLEOTIDE SEQUENCE [LARGE SCALE GENOMIC DNA]</scope>
    <source>
        <strain evidence="2 3">G1-23</strain>
    </source>
</reference>
<protein>
    <submittedName>
        <fullName evidence="2">Polysaccharide lyase</fullName>
    </submittedName>
</protein>
<accession>A0ABS9D7X4</accession>
<proteinExistence type="predicted"/>
<dbReference type="EMBL" id="JAKGAS010000006">
    <property type="protein sequence ID" value="MCF2948895.1"/>
    <property type="molecule type" value="Genomic_DNA"/>
</dbReference>
<dbReference type="PANTHER" id="PTHR40124">
    <property type="match status" value="1"/>
</dbReference>
<sequence>MFPPKLIVSFSAVFTSFYTFSESKLEVNFNNSPIGPYQKSSIVSDWPQLKWQALSQRAEIVPNDSNDHSLKIYYPKGAVGPSQGGGQFLLPLQPATDLWLSYQVKFDPNFDFRLGGKLPGLTSGGSKYTGGNKPTKGEGWSARYMWREDGEAIIYLYYMDMKGKWGDDLTLAGFHFQPNEWHTLVQHIRINDMQQSNGVLEVWIDGDKKLSKTDLKFRAQETAIIDSFYFSTFHGGNTKDWAPKHDSYAYFDNFIISKTALVE</sequence>
<feature type="domain" description="Polysaccharide lyase 14" evidence="1">
    <location>
        <begin position="64"/>
        <end position="254"/>
    </location>
</feature>
<keyword evidence="2" id="KW-0456">Lyase</keyword>
<gene>
    <name evidence="2" type="ORF">L0668_12310</name>
</gene>
<comment type="caution">
    <text evidence="2">The sequence shown here is derived from an EMBL/GenBank/DDBJ whole genome shotgun (WGS) entry which is preliminary data.</text>
</comment>
<name>A0ABS9D7X4_9ALTE</name>
<dbReference type="Gene3D" id="2.60.120.200">
    <property type="match status" value="1"/>
</dbReference>
<dbReference type="RefSeq" id="WP_235312935.1">
    <property type="nucleotide sequence ID" value="NZ_JAKGAS010000006.1"/>
</dbReference>
<organism evidence="2 3">
    <name type="scientific">Paraglaciecola algarum</name>
    <dbReference type="NCBI Taxonomy" id="3050085"/>
    <lineage>
        <taxon>Bacteria</taxon>
        <taxon>Pseudomonadati</taxon>
        <taxon>Pseudomonadota</taxon>
        <taxon>Gammaproteobacteria</taxon>
        <taxon>Alteromonadales</taxon>
        <taxon>Alteromonadaceae</taxon>
        <taxon>Paraglaciecola</taxon>
    </lineage>
</organism>
<dbReference type="Proteomes" id="UP001521137">
    <property type="component" value="Unassembled WGS sequence"/>
</dbReference>
<evidence type="ECO:0000259" key="1">
    <source>
        <dbReference type="Pfam" id="PF21294"/>
    </source>
</evidence>
<evidence type="ECO:0000313" key="3">
    <source>
        <dbReference type="Proteomes" id="UP001521137"/>
    </source>
</evidence>
<dbReference type="GO" id="GO:0016829">
    <property type="term" value="F:lyase activity"/>
    <property type="evidence" value="ECO:0007669"/>
    <property type="project" value="UniProtKB-KW"/>
</dbReference>
<dbReference type="InterPro" id="IPR048958">
    <property type="entry name" value="Polysacc_lyase_14"/>
</dbReference>
<evidence type="ECO:0000313" key="2">
    <source>
        <dbReference type="EMBL" id="MCF2948895.1"/>
    </source>
</evidence>
<dbReference type="Pfam" id="PF21294">
    <property type="entry name" value="Polysacc_lyase_14"/>
    <property type="match status" value="1"/>
</dbReference>
<keyword evidence="3" id="KW-1185">Reference proteome</keyword>
<dbReference type="PANTHER" id="PTHR40124:SF1">
    <property type="entry name" value="DISAGGREGATASE RELATED REPEAT PROTEIN"/>
    <property type="match status" value="1"/>
</dbReference>